<reference evidence="6" key="2">
    <citation type="submission" date="2020-09" db="EMBL/GenBank/DDBJ databases">
        <authorList>
            <person name="Sun Q."/>
            <person name="Zhou Y."/>
        </authorList>
    </citation>
    <scope>NUCLEOTIDE SEQUENCE</scope>
    <source>
        <strain evidence="6">CGMCC 4.7306</strain>
    </source>
</reference>
<protein>
    <submittedName>
        <fullName evidence="6">Pyridine nucleotide-disulfide oxidoreductase</fullName>
    </submittedName>
</protein>
<sequence length="364" mass="38704">MSKVVVVGGGYAGTMVAKALDPEAELILIDPRDSFVNVSSSMRALVRPDWADRPFFAYDRLLDRGRIVRGSVTSADAAGVTLASGERVNADYLVLATGSAHAYPARPHLPETSATEAARDLRATGQQLVRAGRVLIIGGGPVGLELAGEIREAWPDKHVTIIDRSSQALPGYLPEVREQLHRQLDGLGIELRLGTAIESMPDVPDGVATAFAVQTTDGEAITADIWFRCFGSQPNTGFLDDGALTELTERHTVAVDGHLNVVGHPRVYALGDIAELPDAKMATWAQTQAPTVIENILAQLRGGDATSVYEPDATPRLLLPLGSRFGVGQLPSPDGGSVPAPVEAVVQRKGTDLFTARFAERFGS</sequence>
<keyword evidence="4" id="KW-0560">Oxidoreductase</keyword>
<evidence type="ECO:0000256" key="1">
    <source>
        <dbReference type="ARBA" id="ARBA00006442"/>
    </source>
</evidence>
<dbReference type="SUPFAM" id="SSF51905">
    <property type="entry name" value="FAD/NAD(P)-binding domain"/>
    <property type="match status" value="1"/>
</dbReference>
<evidence type="ECO:0000313" key="7">
    <source>
        <dbReference type="Proteomes" id="UP000613840"/>
    </source>
</evidence>
<keyword evidence="2" id="KW-0285">Flavoprotein</keyword>
<reference evidence="6" key="1">
    <citation type="journal article" date="2014" name="Int. J. Syst. Evol. Microbiol.">
        <title>Complete genome sequence of Corynebacterium casei LMG S-19264T (=DSM 44701T), isolated from a smear-ripened cheese.</title>
        <authorList>
            <consortium name="US DOE Joint Genome Institute (JGI-PGF)"/>
            <person name="Walter F."/>
            <person name="Albersmeier A."/>
            <person name="Kalinowski J."/>
            <person name="Ruckert C."/>
        </authorList>
    </citation>
    <scope>NUCLEOTIDE SEQUENCE</scope>
    <source>
        <strain evidence="6">CGMCC 4.7306</strain>
    </source>
</reference>
<dbReference type="InterPro" id="IPR036188">
    <property type="entry name" value="FAD/NAD-bd_sf"/>
</dbReference>
<dbReference type="PANTHER" id="PTHR43735">
    <property type="entry name" value="APOPTOSIS-INDUCING FACTOR 1"/>
    <property type="match status" value="1"/>
</dbReference>
<evidence type="ECO:0000256" key="4">
    <source>
        <dbReference type="ARBA" id="ARBA00023002"/>
    </source>
</evidence>
<dbReference type="GO" id="GO:0050660">
    <property type="term" value="F:flavin adenine dinucleotide binding"/>
    <property type="evidence" value="ECO:0007669"/>
    <property type="project" value="TreeGrafter"/>
</dbReference>
<dbReference type="AlphaFoldDB" id="A0A917S693"/>
<dbReference type="Gene3D" id="3.50.50.100">
    <property type="match status" value="1"/>
</dbReference>
<evidence type="ECO:0000256" key="3">
    <source>
        <dbReference type="ARBA" id="ARBA00022827"/>
    </source>
</evidence>
<comment type="caution">
    <text evidence="6">The sequence shown here is derived from an EMBL/GenBank/DDBJ whole genome shotgun (WGS) entry which is preliminary data.</text>
</comment>
<name>A0A917S693_9ACTN</name>
<dbReference type="GO" id="GO:0004174">
    <property type="term" value="F:electron-transferring-flavoprotein dehydrogenase activity"/>
    <property type="evidence" value="ECO:0007669"/>
    <property type="project" value="TreeGrafter"/>
</dbReference>
<keyword evidence="3" id="KW-0274">FAD</keyword>
<accession>A0A917S693</accession>
<dbReference type="EMBL" id="BMMZ01000004">
    <property type="protein sequence ID" value="GGL60060.1"/>
    <property type="molecule type" value="Genomic_DNA"/>
</dbReference>
<organism evidence="6 7">
    <name type="scientific">Microlunatus endophyticus</name>
    <dbReference type="NCBI Taxonomy" id="1716077"/>
    <lineage>
        <taxon>Bacteria</taxon>
        <taxon>Bacillati</taxon>
        <taxon>Actinomycetota</taxon>
        <taxon>Actinomycetes</taxon>
        <taxon>Propionibacteriales</taxon>
        <taxon>Propionibacteriaceae</taxon>
        <taxon>Microlunatus</taxon>
    </lineage>
</organism>
<dbReference type="InterPro" id="IPR023753">
    <property type="entry name" value="FAD/NAD-binding_dom"/>
</dbReference>
<dbReference type="Pfam" id="PF07992">
    <property type="entry name" value="Pyr_redox_2"/>
    <property type="match status" value="1"/>
</dbReference>
<comment type="similarity">
    <text evidence="1">Belongs to the FAD-dependent oxidoreductase family.</text>
</comment>
<dbReference type="GO" id="GO:0005737">
    <property type="term" value="C:cytoplasm"/>
    <property type="evidence" value="ECO:0007669"/>
    <property type="project" value="TreeGrafter"/>
</dbReference>
<dbReference type="RefSeq" id="WP_188894904.1">
    <property type="nucleotide sequence ID" value="NZ_BMMZ01000004.1"/>
</dbReference>
<evidence type="ECO:0000259" key="5">
    <source>
        <dbReference type="Pfam" id="PF07992"/>
    </source>
</evidence>
<dbReference type="PRINTS" id="PR00469">
    <property type="entry name" value="PNDRDTASEII"/>
</dbReference>
<evidence type="ECO:0000313" key="6">
    <source>
        <dbReference type="EMBL" id="GGL60060.1"/>
    </source>
</evidence>
<dbReference type="Proteomes" id="UP000613840">
    <property type="component" value="Unassembled WGS sequence"/>
</dbReference>
<gene>
    <name evidence="6" type="ORF">GCM10011575_18240</name>
</gene>
<feature type="domain" description="FAD/NAD(P)-binding" evidence="5">
    <location>
        <begin position="3"/>
        <end position="281"/>
    </location>
</feature>
<dbReference type="PRINTS" id="PR00368">
    <property type="entry name" value="FADPNR"/>
</dbReference>
<dbReference type="PANTHER" id="PTHR43735:SF3">
    <property type="entry name" value="FERROPTOSIS SUPPRESSOR PROTEIN 1"/>
    <property type="match status" value="1"/>
</dbReference>
<keyword evidence="7" id="KW-1185">Reference proteome</keyword>
<proteinExistence type="inferred from homology"/>
<evidence type="ECO:0000256" key="2">
    <source>
        <dbReference type="ARBA" id="ARBA00022630"/>
    </source>
</evidence>